<feature type="transmembrane region" description="Helical" evidence="7">
    <location>
        <begin position="374"/>
        <end position="393"/>
    </location>
</feature>
<dbReference type="InterPro" id="IPR025857">
    <property type="entry name" value="MacB_PCD"/>
</dbReference>
<feature type="transmembrane region" description="Helical" evidence="7">
    <location>
        <begin position="20"/>
        <end position="39"/>
    </location>
</feature>
<evidence type="ECO:0000256" key="5">
    <source>
        <dbReference type="ARBA" id="ARBA00023136"/>
    </source>
</evidence>
<keyword evidence="5 7" id="KW-0472">Membrane</keyword>
<dbReference type="AlphaFoldDB" id="A0A2V1ITP0"/>
<evidence type="ECO:0000256" key="2">
    <source>
        <dbReference type="ARBA" id="ARBA00022475"/>
    </source>
</evidence>
<feature type="transmembrane region" description="Helical" evidence="7">
    <location>
        <begin position="321"/>
        <end position="354"/>
    </location>
</feature>
<comment type="subcellular location">
    <subcellularLocation>
        <location evidence="1">Cell membrane</location>
        <topology evidence="1">Multi-pass membrane protein</topology>
    </subcellularLocation>
</comment>
<dbReference type="GeneID" id="82525152"/>
<gene>
    <name evidence="10" type="ORF">C5O23_02155</name>
</gene>
<comment type="caution">
    <text evidence="10">The sequence shown here is derived from an EMBL/GenBank/DDBJ whole genome shotgun (WGS) entry which is preliminary data.</text>
</comment>
<keyword evidence="2" id="KW-1003">Cell membrane</keyword>
<feature type="transmembrane region" description="Helical" evidence="7">
    <location>
        <begin position="276"/>
        <end position="301"/>
    </location>
</feature>
<evidence type="ECO:0000256" key="3">
    <source>
        <dbReference type="ARBA" id="ARBA00022692"/>
    </source>
</evidence>
<keyword evidence="3 7" id="KW-0812">Transmembrane</keyword>
<evidence type="ECO:0000313" key="11">
    <source>
        <dbReference type="Proteomes" id="UP000244905"/>
    </source>
</evidence>
<dbReference type="RefSeq" id="WP_107031310.1">
    <property type="nucleotide sequence ID" value="NZ_CAJSYL010000045.1"/>
</dbReference>
<accession>A0A2V1ITP0</accession>
<dbReference type="Pfam" id="PF02687">
    <property type="entry name" value="FtsX"/>
    <property type="match status" value="1"/>
</dbReference>
<dbReference type="GO" id="GO:0005886">
    <property type="term" value="C:plasma membrane"/>
    <property type="evidence" value="ECO:0007669"/>
    <property type="project" value="UniProtKB-SubCell"/>
</dbReference>
<protein>
    <submittedName>
        <fullName evidence="10">ABC transporter permease</fullName>
    </submittedName>
</protein>
<evidence type="ECO:0000256" key="6">
    <source>
        <dbReference type="ARBA" id="ARBA00038076"/>
    </source>
</evidence>
<evidence type="ECO:0000256" key="1">
    <source>
        <dbReference type="ARBA" id="ARBA00004651"/>
    </source>
</evidence>
<feature type="domain" description="MacB-like periplasmic core" evidence="9">
    <location>
        <begin position="19"/>
        <end position="231"/>
    </location>
</feature>
<dbReference type="InterPro" id="IPR050250">
    <property type="entry name" value="Macrolide_Exporter_MacB"/>
</dbReference>
<dbReference type="PANTHER" id="PTHR30572">
    <property type="entry name" value="MEMBRANE COMPONENT OF TRANSPORTER-RELATED"/>
    <property type="match status" value="1"/>
</dbReference>
<evidence type="ECO:0000259" key="9">
    <source>
        <dbReference type="Pfam" id="PF12704"/>
    </source>
</evidence>
<dbReference type="PANTHER" id="PTHR30572:SF4">
    <property type="entry name" value="ABC TRANSPORTER PERMEASE YTRF"/>
    <property type="match status" value="1"/>
</dbReference>
<keyword evidence="11" id="KW-1185">Reference proteome</keyword>
<dbReference type="EMBL" id="PUEC01000003">
    <property type="protein sequence ID" value="PWB03966.1"/>
    <property type="molecule type" value="Genomic_DNA"/>
</dbReference>
<proteinExistence type="inferred from homology"/>
<evidence type="ECO:0000259" key="8">
    <source>
        <dbReference type="Pfam" id="PF02687"/>
    </source>
</evidence>
<evidence type="ECO:0000256" key="4">
    <source>
        <dbReference type="ARBA" id="ARBA00022989"/>
    </source>
</evidence>
<evidence type="ECO:0000256" key="7">
    <source>
        <dbReference type="SAM" id="Phobius"/>
    </source>
</evidence>
<comment type="similarity">
    <text evidence="6">Belongs to the ABC-4 integral membrane protein family.</text>
</comment>
<sequence length="410" mass="44799">MFDLLNEILATLRNNKLRTALTGFAVSWGIFLLIVLLSVSRGLVNGMDAMFGQHDTETVSIRGGYAQKAYKGLKENRRVRLRDKDIAIVASQNSNVAAEVVASVTNDSAQISTSKDYLTDGYKGVYPAEIRNSGVTIEKGRFINQSDINSKRRVVVIHTESAETLFGDKDPIGQQVKICNLSFTVVGTYRQEWRRDNFIPYTTARSMSGGSDYVNNITVKLKDVRTLEESENAEKGFRSTLGRQHTFADDDSGALWIWNRFSDYLTTSSAMGVLGMAVWIIGLLTMLSGIVGVSNIMFVSVRERTHEIGVRRAIGAKPRSILRQIILESVAITTLFGYVGIVFGVLAAQGIAALTAGDGEGGHQILKDPTVDLAIAFQVTLVLIIAGALAGLFPAMKSLKIKPVEALRDE</sequence>
<dbReference type="GO" id="GO:0022857">
    <property type="term" value="F:transmembrane transporter activity"/>
    <property type="evidence" value="ECO:0007669"/>
    <property type="project" value="TreeGrafter"/>
</dbReference>
<dbReference type="InterPro" id="IPR003838">
    <property type="entry name" value="ABC3_permease_C"/>
</dbReference>
<name>A0A2V1ITP0_9BACT</name>
<dbReference type="Pfam" id="PF12704">
    <property type="entry name" value="MacB_PCD"/>
    <property type="match status" value="1"/>
</dbReference>
<keyword evidence="4 7" id="KW-1133">Transmembrane helix</keyword>
<dbReference type="Proteomes" id="UP000244905">
    <property type="component" value="Unassembled WGS sequence"/>
</dbReference>
<feature type="domain" description="ABC3 transporter permease C-terminal" evidence="8">
    <location>
        <begin position="280"/>
        <end position="403"/>
    </location>
</feature>
<reference evidence="11" key="1">
    <citation type="submission" date="2018-02" db="EMBL/GenBank/DDBJ databases">
        <authorList>
            <person name="Clavel T."/>
            <person name="Strowig T."/>
        </authorList>
    </citation>
    <scope>NUCLEOTIDE SEQUENCE [LARGE SCALE GENOMIC DNA]</scope>
    <source>
        <strain evidence="11">DSM 103720</strain>
    </source>
</reference>
<evidence type="ECO:0000313" key="10">
    <source>
        <dbReference type="EMBL" id="PWB03966.1"/>
    </source>
</evidence>
<organism evidence="10 11">
    <name type="scientific">Duncaniella muris</name>
    <dbReference type="NCBI Taxonomy" id="2094150"/>
    <lineage>
        <taxon>Bacteria</taxon>
        <taxon>Pseudomonadati</taxon>
        <taxon>Bacteroidota</taxon>
        <taxon>Bacteroidia</taxon>
        <taxon>Bacteroidales</taxon>
        <taxon>Muribaculaceae</taxon>
        <taxon>Duncaniella</taxon>
    </lineage>
</organism>